<feature type="transmembrane region" description="Helical" evidence="7">
    <location>
        <begin position="363"/>
        <end position="389"/>
    </location>
</feature>
<sequence>MVKDMTEGKPGRLILEFAIPLLLGNLFQQFYSLVDTAIVGKFLGVDQLAAVGSTGSINFLIIGFCMGICSGFAIPIAQRFGAKDESGMRRCVANSAWVSVIFAVVLTIVTVLLCRNILQWMRTPENIIDDAWMYIVIIFAGIPVTILYNLTSAIIRAMGDSKTPVYFLVMSALLNIVLDLFCILVLKMGVAGAALATVISQAISGICCLVYMIRKYEILRMQGTEGKADPELMLRLTGMGVPMGLQYSVTAIGSVILQSAVNTLGSTAVAAVTASGRISGFFVCPSDALGATMATWAGQNMGAKKPKRIREGLRMANIYGIVYALIAFGILAAAGKYMALLFVDGTDPELMNRIQQMLLINSGSYTFLILVNNVRFLIQGIGFSTLAIFSGVSEMIARGIAGFVLVPMFGFLGACVANPLAWLFADLFLIPAYLYVMRQVEDFFSGKREQL</sequence>
<feature type="transmembrane region" description="Helical" evidence="7">
    <location>
        <begin position="396"/>
        <end position="414"/>
    </location>
</feature>
<organism evidence="8 9">
    <name type="scientific">Gallintestinimicrobium propionicum</name>
    <dbReference type="NCBI Taxonomy" id="2981770"/>
    <lineage>
        <taxon>Bacteria</taxon>
        <taxon>Bacillati</taxon>
        <taxon>Bacillota</taxon>
        <taxon>Clostridia</taxon>
        <taxon>Lachnospirales</taxon>
        <taxon>Lachnospiraceae</taxon>
        <taxon>Gallintestinimicrobium</taxon>
    </lineage>
</organism>
<evidence type="ECO:0000256" key="7">
    <source>
        <dbReference type="SAM" id="Phobius"/>
    </source>
</evidence>
<proteinExistence type="predicted"/>
<dbReference type="EMBL" id="JAJEQF010000004">
    <property type="protein sequence ID" value="MCC2166715.1"/>
    <property type="molecule type" value="Genomic_DNA"/>
</dbReference>
<comment type="subcellular location">
    <subcellularLocation>
        <location evidence="1">Cell membrane</location>
        <topology evidence="1">Multi-pass membrane protein</topology>
    </subcellularLocation>
</comment>
<dbReference type="InterPro" id="IPR048279">
    <property type="entry name" value="MdtK-like"/>
</dbReference>
<keyword evidence="5 7" id="KW-1133">Transmembrane helix</keyword>
<dbReference type="InterPro" id="IPR002528">
    <property type="entry name" value="MATE_fam"/>
</dbReference>
<feature type="transmembrane region" description="Helical" evidence="7">
    <location>
        <begin position="192"/>
        <end position="213"/>
    </location>
</feature>
<dbReference type="PIRSF" id="PIRSF006603">
    <property type="entry name" value="DinF"/>
    <property type="match status" value="1"/>
</dbReference>
<feature type="transmembrane region" description="Helical" evidence="7">
    <location>
        <begin position="318"/>
        <end position="343"/>
    </location>
</feature>
<evidence type="ECO:0000256" key="1">
    <source>
        <dbReference type="ARBA" id="ARBA00004651"/>
    </source>
</evidence>
<dbReference type="PANTHER" id="PTHR43549">
    <property type="entry name" value="MULTIDRUG RESISTANCE PROTEIN YPNP-RELATED"/>
    <property type="match status" value="1"/>
</dbReference>
<dbReference type="CDD" id="cd13138">
    <property type="entry name" value="MATE_yoeA_like"/>
    <property type="match status" value="1"/>
</dbReference>
<feature type="transmembrane region" description="Helical" evidence="7">
    <location>
        <begin position="95"/>
        <end position="119"/>
    </location>
</feature>
<dbReference type="GO" id="GO:0015297">
    <property type="term" value="F:antiporter activity"/>
    <property type="evidence" value="ECO:0007669"/>
    <property type="project" value="InterPro"/>
</dbReference>
<feature type="transmembrane region" description="Helical" evidence="7">
    <location>
        <begin position="131"/>
        <end position="151"/>
    </location>
</feature>
<evidence type="ECO:0000256" key="6">
    <source>
        <dbReference type="ARBA" id="ARBA00023136"/>
    </source>
</evidence>
<gene>
    <name evidence="8" type="ORF">LKD45_03190</name>
</gene>
<dbReference type="GO" id="GO:0005886">
    <property type="term" value="C:plasma membrane"/>
    <property type="evidence" value="ECO:0007669"/>
    <property type="project" value="UniProtKB-SubCell"/>
</dbReference>
<reference evidence="8 9" key="1">
    <citation type="submission" date="2021-10" db="EMBL/GenBank/DDBJ databases">
        <title>Anaerobic single-cell dispensing facilitates the cultivation of human gut bacteria.</title>
        <authorList>
            <person name="Afrizal A."/>
        </authorList>
    </citation>
    <scope>NUCLEOTIDE SEQUENCE [LARGE SCALE GENOMIC DNA]</scope>
    <source>
        <strain evidence="8 9">CLA-AA-H244</strain>
    </source>
</reference>
<feature type="transmembrane region" description="Helical" evidence="7">
    <location>
        <begin position="234"/>
        <end position="258"/>
    </location>
</feature>
<feature type="transmembrane region" description="Helical" evidence="7">
    <location>
        <begin position="278"/>
        <end position="297"/>
    </location>
</feature>
<evidence type="ECO:0000256" key="5">
    <source>
        <dbReference type="ARBA" id="ARBA00022989"/>
    </source>
</evidence>
<keyword evidence="2" id="KW-0813">Transport</keyword>
<keyword evidence="4 7" id="KW-0812">Transmembrane</keyword>
<dbReference type="NCBIfam" id="TIGR00797">
    <property type="entry name" value="matE"/>
    <property type="match status" value="1"/>
</dbReference>
<dbReference type="Proteomes" id="UP001199355">
    <property type="component" value="Unassembled WGS sequence"/>
</dbReference>
<accession>A0AAE3AWA2</accession>
<dbReference type="PANTHER" id="PTHR43549:SF3">
    <property type="entry name" value="MULTIDRUG RESISTANCE PROTEIN YPNP-RELATED"/>
    <property type="match status" value="1"/>
</dbReference>
<protein>
    <submittedName>
        <fullName evidence="8">MATE family efflux transporter</fullName>
    </submittedName>
</protein>
<comment type="caution">
    <text evidence="8">The sequence shown here is derived from an EMBL/GenBank/DDBJ whole genome shotgun (WGS) entry which is preliminary data.</text>
</comment>
<dbReference type="InterPro" id="IPR052031">
    <property type="entry name" value="Membrane_Transporter-Flippase"/>
</dbReference>
<keyword evidence="9" id="KW-1185">Reference proteome</keyword>
<name>A0AAE3AWA2_9FIRM</name>
<dbReference type="RefSeq" id="WP_308727744.1">
    <property type="nucleotide sequence ID" value="NZ_JAJEQF010000004.1"/>
</dbReference>
<dbReference type="GO" id="GO:0042910">
    <property type="term" value="F:xenobiotic transmembrane transporter activity"/>
    <property type="evidence" value="ECO:0007669"/>
    <property type="project" value="InterPro"/>
</dbReference>
<evidence type="ECO:0000256" key="3">
    <source>
        <dbReference type="ARBA" id="ARBA00022475"/>
    </source>
</evidence>
<evidence type="ECO:0000256" key="4">
    <source>
        <dbReference type="ARBA" id="ARBA00022692"/>
    </source>
</evidence>
<dbReference type="Pfam" id="PF01554">
    <property type="entry name" value="MatE"/>
    <property type="match status" value="2"/>
</dbReference>
<feature type="transmembrane region" description="Helical" evidence="7">
    <location>
        <begin position="51"/>
        <end position="74"/>
    </location>
</feature>
<evidence type="ECO:0000313" key="9">
    <source>
        <dbReference type="Proteomes" id="UP001199355"/>
    </source>
</evidence>
<feature type="transmembrane region" description="Helical" evidence="7">
    <location>
        <begin position="12"/>
        <end position="31"/>
    </location>
</feature>
<evidence type="ECO:0000256" key="2">
    <source>
        <dbReference type="ARBA" id="ARBA00022448"/>
    </source>
</evidence>
<dbReference type="AlphaFoldDB" id="A0AAE3AWA2"/>
<feature type="transmembrane region" description="Helical" evidence="7">
    <location>
        <begin position="163"/>
        <end position="186"/>
    </location>
</feature>
<keyword evidence="6 7" id="KW-0472">Membrane</keyword>
<keyword evidence="3" id="KW-1003">Cell membrane</keyword>
<evidence type="ECO:0000313" key="8">
    <source>
        <dbReference type="EMBL" id="MCC2166715.1"/>
    </source>
</evidence>